<feature type="domain" description="CRISPR type III-associated protein" evidence="2">
    <location>
        <begin position="34"/>
        <end position="219"/>
    </location>
</feature>
<dbReference type="PANTHER" id="PTHR35579">
    <property type="entry name" value="CRISPR SYSTEM CMS ENDORIBONUCLEASE CSM3"/>
    <property type="match status" value="1"/>
</dbReference>
<dbReference type="HOGENOM" id="CLU_084207_0_0_0"/>
<dbReference type="PATRIC" id="fig|324602.8.peg.2602"/>
<name>A9WGH2_CHLAA</name>
<proteinExistence type="predicted"/>
<evidence type="ECO:0000313" key="3">
    <source>
        <dbReference type="EMBL" id="ABY35504.1"/>
    </source>
</evidence>
<dbReference type="PANTHER" id="PTHR35579:SF3">
    <property type="entry name" value="CRISPR SYSTEM CMS ENDORIBONUCLEASE CSM3"/>
    <property type="match status" value="1"/>
</dbReference>
<dbReference type="EnsemblBacteria" id="ABY35504">
    <property type="protein sequence ID" value="ABY35504"/>
    <property type="gene ID" value="Caur_2295"/>
</dbReference>
<evidence type="ECO:0000313" key="4">
    <source>
        <dbReference type="Proteomes" id="UP000002008"/>
    </source>
</evidence>
<dbReference type="KEGG" id="cau:Caur_2295"/>
<dbReference type="STRING" id="324602.Caur_2295"/>
<dbReference type="InterPro" id="IPR052216">
    <property type="entry name" value="CRISPR_Csm3_endoribonuclease"/>
</dbReference>
<dbReference type="EMBL" id="CP000909">
    <property type="protein sequence ID" value="ABY35504.1"/>
    <property type="molecule type" value="Genomic_DNA"/>
</dbReference>
<keyword evidence="1" id="KW-0051">Antiviral defense</keyword>
<dbReference type="InterPro" id="IPR013411">
    <property type="entry name" value="CRISPR-assoc_RAMP_Csx7"/>
</dbReference>
<dbReference type="RefSeq" id="WP_012258158.1">
    <property type="nucleotide sequence ID" value="NC_010175.1"/>
</dbReference>
<keyword evidence="4" id="KW-1185">Reference proteome</keyword>
<evidence type="ECO:0000259" key="2">
    <source>
        <dbReference type="Pfam" id="PF03787"/>
    </source>
</evidence>
<accession>A9WGH2</accession>
<evidence type="ECO:0000256" key="1">
    <source>
        <dbReference type="ARBA" id="ARBA00023118"/>
    </source>
</evidence>
<dbReference type="eggNOG" id="COG1337">
    <property type="taxonomic scope" value="Bacteria"/>
</dbReference>
<dbReference type="Pfam" id="PF03787">
    <property type="entry name" value="RAMPs"/>
    <property type="match status" value="1"/>
</dbReference>
<dbReference type="NCBIfam" id="TIGR02581">
    <property type="entry name" value="cas_cyan_RAMP"/>
    <property type="match status" value="1"/>
</dbReference>
<dbReference type="GO" id="GO:0051607">
    <property type="term" value="P:defense response to virus"/>
    <property type="evidence" value="ECO:0007669"/>
    <property type="project" value="UniProtKB-KW"/>
</dbReference>
<dbReference type="Proteomes" id="UP000002008">
    <property type="component" value="Chromosome"/>
</dbReference>
<reference evidence="4" key="1">
    <citation type="journal article" date="2011" name="BMC Genomics">
        <title>Complete genome sequence of the filamentous anoxygenic phototrophic bacterium Chloroflexus aurantiacus.</title>
        <authorList>
            <person name="Tang K.H."/>
            <person name="Barry K."/>
            <person name="Chertkov O."/>
            <person name="Dalin E."/>
            <person name="Han C.S."/>
            <person name="Hauser L.J."/>
            <person name="Honchak B.M."/>
            <person name="Karbach L.E."/>
            <person name="Land M.L."/>
            <person name="Lapidus A."/>
            <person name="Larimer F.W."/>
            <person name="Mikhailova N."/>
            <person name="Pitluck S."/>
            <person name="Pierson B.K."/>
            <person name="Blankenship R.E."/>
        </authorList>
    </citation>
    <scope>NUCLEOTIDE SEQUENCE [LARGE SCALE GENOMIC DNA]</scope>
    <source>
        <strain evidence="4">ATCC 29366 / DSM 635 / J-10-fl</strain>
    </source>
</reference>
<organism evidence="3 4">
    <name type="scientific">Chloroflexus aurantiacus (strain ATCC 29366 / DSM 635 / J-10-fl)</name>
    <dbReference type="NCBI Taxonomy" id="324602"/>
    <lineage>
        <taxon>Bacteria</taxon>
        <taxon>Bacillati</taxon>
        <taxon>Chloroflexota</taxon>
        <taxon>Chloroflexia</taxon>
        <taxon>Chloroflexales</taxon>
        <taxon>Chloroflexineae</taxon>
        <taxon>Chloroflexaceae</taxon>
        <taxon>Chloroflexus</taxon>
    </lineage>
</organism>
<dbReference type="InParanoid" id="A9WGH2"/>
<dbReference type="CDD" id="cd09683">
    <property type="entry name" value="Csm3_III-A"/>
    <property type="match status" value="1"/>
</dbReference>
<protein>
    <submittedName>
        <fullName evidence="3">CRISPR-associated RAMP protein, SSO1426 family</fullName>
    </submittedName>
</protein>
<sequence length="268" mass="29921">MSVFATFASQTRIQAILVMQTALSVSSRLSLEPTGTDMPVIKGPDGLPFIPGSSIKGVVRFQVERILRTWDRRPDFWACDPFDAPCIPAKKKEQLLNDAETDQSFAETVWKESCTACRLFGSPWFAGRVAFRDAYLLNPEDLPTLTQIRDGVGIDRDLGTARSGIKYDFETVIPGARFGLEILAENLEEWEIGFLLTVLRLWEEGGIAIGGKTTRGPGWGKLQEIKIQRVGISNLMDYLLERKSSEVAATQFLQTFREWLKERGAGDA</sequence>
<gene>
    <name evidence="3" type="ordered locus">Caur_2295</name>
</gene>
<dbReference type="AlphaFoldDB" id="A9WGH2"/>
<dbReference type="InterPro" id="IPR005537">
    <property type="entry name" value="RAMP_III_fam"/>
</dbReference>